<dbReference type="Proteomes" id="UP000000503">
    <property type="component" value="Chromosome"/>
</dbReference>
<dbReference type="OrthoDB" id="9788698at2"/>
<keyword evidence="3" id="KW-1185">Reference proteome</keyword>
<organism evidence="2 3">
    <name type="scientific">Gracilinema caldarium (strain ATCC 51460 / DSM 7334 / H1)</name>
    <name type="common">Treponema caldarium</name>
    <dbReference type="NCBI Taxonomy" id="744872"/>
    <lineage>
        <taxon>Bacteria</taxon>
        <taxon>Pseudomonadati</taxon>
        <taxon>Spirochaetota</taxon>
        <taxon>Spirochaetia</taxon>
        <taxon>Spirochaetales</taxon>
        <taxon>Breznakiellaceae</taxon>
        <taxon>Gracilinema</taxon>
    </lineage>
</organism>
<dbReference type="KEGG" id="scd:Spica_2764"/>
<sequence>MMKQHKQAHIIAILYDETQDRPFVLLQVDEISSYISIPIDAFEASSLIMTSESLVTPHPMIHDALAQFLNKHAFKARYVELWGSPLSGYFGCFRYRRLFFQYHLALGPADCLILALRLHLPIYIDISMVSTAQKSIPLHLSNDSGNVQILYLDAHQQFQTFF</sequence>
<evidence type="ECO:0000313" key="3">
    <source>
        <dbReference type="Proteomes" id="UP000000503"/>
    </source>
</evidence>
<feature type="domain" description="BFN" evidence="1">
    <location>
        <begin position="5"/>
        <end position="136"/>
    </location>
</feature>
<name>F8F170_GRAC1</name>
<evidence type="ECO:0000259" key="1">
    <source>
        <dbReference type="PROSITE" id="PS51658"/>
    </source>
</evidence>
<dbReference type="Gene3D" id="3.10.690.10">
    <property type="entry name" value="Bifunctional nuclease domain"/>
    <property type="match status" value="1"/>
</dbReference>
<dbReference type="AlphaFoldDB" id="F8F170"/>
<gene>
    <name evidence="2" type="ordered locus">Spica_2764</name>
</gene>
<dbReference type="RefSeq" id="WP_013970138.1">
    <property type="nucleotide sequence ID" value="NC_015732.1"/>
</dbReference>
<dbReference type="EMBL" id="CP002868">
    <property type="protein sequence ID" value="AEJ20860.1"/>
    <property type="molecule type" value="Genomic_DNA"/>
</dbReference>
<dbReference type="Pfam" id="PF02577">
    <property type="entry name" value="BFN_dom"/>
    <property type="match status" value="1"/>
</dbReference>
<dbReference type="InterPro" id="IPR036104">
    <property type="entry name" value="BFN_sf"/>
</dbReference>
<dbReference type="HOGENOM" id="CLU_1634642_0_0_12"/>
<dbReference type="SUPFAM" id="SSF103256">
    <property type="entry name" value="Hypothetical protein TM0160"/>
    <property type="match status" value="1"/>
</dbReference>
<reference evidence="3" key="1">
    <citation type="journal article" date="2013" name="Stand. Genomic Sci.">
        <title>Genome sequence of the thermophilic fresh-water bacterium Spirochaeta caldaria type strain (H1(T)), reclassification of Spirochaeta caldaria, Spirochaeta stenostrepta, and Spirochaeta zuelzerae in the genus Treponema as Treponema caldaria comb. nov., Treponema stenostrepta comb. nov., and Treponema zuelzerae comb. nov., and emendation of the genus Treponema.</title>
        <authorList>
            <person name="Abt B."/>
            <person name="Goker M."/>
            <person name="Scheuner C."/>
            <person name="Han C."/>
            <person name="Lu M."/>
            <person name="Misra M."/>
            <person name="Lapidus A."/>
            <person name="Nolan M."/>
            <person name="Lucas S."/>
            <person name="Hammon N."/>
            <person name="Deshpande S."/>
            <person name="Cheng J.F."/>
            <person name="Tapia R."/>
            <person name="Goodwin L.A."/>
            <person name="Pitluck S."/>
            <person name="Liolios K."/>
            <person name="Pagani I."/>
            <person name="Ivanova N."/>
            <person name="Mavromatis K."/>
            <person name="Mikhailova N."/>
            <person name="Huntemann M."/>
            <person name="Pati A."/>
            <person name="Chen A."/>
            <person name="Palaniappan K."/>
            <person name="Land M."/>
            <person name="Hauser L."/>
            <person name="Jeffries C.D."/>
            <person name="Rohde M."/>
            <person name="Spring S."/>
            <person name="Gronow S."/>
            <person name="Detter J.C."/>
            <person name="Bristow J."/>
            <person name="Eisen J.A."/>
            <person name="Markowitz V."/>
            <person name="Hugenholtz P."/>
            <person name="Kyrpides N.C."/>
            <person name="Woyke T."/>
            <person name="Klenk H.P."/>
        </authorList>
    </citation>
    <scope>NUCLEOTIDE SEQUENCE</scope>
    <source>
        <strain evidence="3">ATCC 51460 / DSM 7334 / H1</strain>
    </source>
</reference>
<accession>F8F170</accession>
<dbReference type="InterPro" id="IPR003729">
    <property type="entry name" value="Bi_nuclease_dom"/>
</dbReference>
<dbReference type="STRING" id="744872.Spica_2764"/>
<dbReference type="PROSITE" id="PS51658">
    <property type="entry name" value="BFN"/>
    <property type="match status" value="1"/>
</dbReference>
<dbReference type="GO" id="GO:0004518">
    <property type="term" value="F:nuclease activity"/>
    <property type="evidence" value="ECO:0007669"/>
    <property type="project" value="InterPro"/>
</dbReference>
<evidence type="ECO:0000313" key="2">
    <source>
        <dbReference type="EMBL" id="AEJ20860.1"/>
    </source>
</evidence>
<protein>
    <recommendedName>
        <fullName evidence="1">BFN domain-containing protein</fullName>
    </recommendedName>
</protein>
<proteinExistence type="predicted"/>